<dbReference type="InterPro" id="IPR036497">
    <property type="entry name" value="GLTP_sf"/>
</dbReference>
<organism evidence="11">
    <name type="scientific">Mesocestoides corti</name>
    <name type="common">Flatworm</name>
    <dbReference type="NCBI Taxonomy" id="53468"/>
    <lineage>
        <taxon>Eukaryota</taxon>
        <taxon>Metazoa</taxon>
        <taxon>Spiralia</taxon>
        <taxon>Lophotrochozoa</taxon>
        <taxon>Platyhelminthes</taxon>
        <taxon>Cestoda</taxon>
        <taxon>Eucestoda</taxon>
        <taxon>Cyclophyllidea</taxon>
        <taxon>Mesocestoididae</taxon>
        <taxon>Mesocestoides</taxon>
    </lineage>
</organism>
<dbReference type="SMART" id="SM00233">
    <property type="entry name" value="PH"/>
    <property type="match status" value="1"/>
</dbReference>
<dbReference type="GO" id="GO:0055037">
    <property type="term" value="C:recycling endosome"/>
    <property type="evidence" value="ECO:0007669"/>
    <property type="project" value="TreeGrafter"/>
</dbReference>
<evidence type="ECO:0000256" key="4">
    <source>
        <dbReference type="ARBA" id="ARBA00022553"/>
    </source>
</evidence>
<evidence type="ECO:0000313" key="11">
    <source>
        <dbReference type="WBParaSite" id="MCU_003198-RB"/>
    </source>
</evidence>
<keyword evidence="5" id="KW-0333">Golgi apparatus</keyword>
<dbReference type="AlphaFoldDB" id="A0A158QSA3"/>
<dbReference type="Pfam" id="PF08718">
    <property type="entry name" value="GLTP"/>
    <property type="match status" value="1"/>
</dbReference>
<evidence type="ECO:0000256" key="5">
    <source>
        <dbReference type="ARBA" id="ARBA00023034"/>
    </source>
</evidence>
<reference evidence="9 10" key="1">
    <citation type="submission" date="2018-10" db="EMBL/GenBank/DDBJ databases">
        <authorList>
            <consortium name="Pathogen Informatics"/>
        </authorList>
    </citation>
    <scope>NUCLEOTIDE SEQUENCE [LARGE SCALE GENOMIC DNA]</scope>
</reference>
<evidence type="ECO:0000256" key="7">
    <source>
        <dbReference type="SAM" id="MobiDB-lite"/>
    </source>
</evidence>
<dbReference type="STRING" id="53468.A0A158QSA3"/>
<dbReference type="SUPFAM" id="SSF110004">
    <property type="entry name" value="Glycolipid transfer protein, GLTP"/>
    <property type="match status" value="1"/>
</dbReference>
<dbReference type="GO" id="GO:0005769">
    <property type="term" value="C:early endosome"/>
    <property type="evidence" value="ECO:0007669"/>
    <property type="project" value="TreeGrafter"/>
</dbReference>
<feature type="compositionally biased region" description="Low complexity" evidence="7">
    <location>
        <begin position="227"/>
        <end position="237"/>
    </location>
</feature>
<dbReference type="WBParaSite" id="MCU_003198-RC">
    <property type="protein sequence ID" value="MCU_003198-RC"/>
    <property type="gene ID" value="MCU_003198"/>
</dbReference>
<keyword evidence="10" id="KW-1185">Reference proteome</keyword>
<dbReference type="GO" id="GO:0005802">
    <property type="term" value="C:trans-Golgi network"/>
    <property type="evidence" value="ECO:0007669"/>
    <property type="project" value="TreeGrafter"/>
</dbReference>
<feature type="region of interest" description="Disordered" evidence="7">
    <location>
        <begin position="178"/>
        <end position="241"/>
    </location>
</feature>
<feature type="domain" description="PH" evidence="8">
    <location>
        <begin position="1"/>
        <end position="93"/>
    </location>
</feature>
<dbReference type="Gene3D" id="2.30.29.30">
    <property type="entry name" value="Pleckstrin-homology domain (PH domain)/Phosphotyrosine-binding domain (PTB)"/>
    <property type="match status" value="1"/>
</dbReference>
<dbReference type="InterPro" id="IPR001849">
    <property type="entry name" value="PH_domain"/>
</dbReference>
<evidence type="ECO:0000256" key="1">
    <source>
        <dbReference type="ARBA" id="ARBA00004170"/>
    </source>
</evidence>
<reference evidence="11 12" key="2">
    <citation type="submission" date="2019-11" db="UniProtKB">
        <authorList>
            <consortium name="WormBaseParasite"/>
        </authorList>
    </citation>
    <scope>IDENTIFICATION</scope>
</reference>
<dbReference type="OrthoDB" id="1854502at2759"/>
<keyword evidence="6" id="KW-0472">Membrane</keyword>
<dbReference type="InterPro" id="IPR045188">
    <property type="entry name" value="Boi1/Boi2-like"/>
</dbReference>
<dbReference type="PANTHER" id="PTHR22902">
    <property type="entry name" value="SESQUIPEDALIAN"/>
    <property type="match status" value="1"/>
</dbReference>
<evidence type="ECO:0000256" key="3">
    <source>
        <dbReference type="ARBA" id="ARBA00016588"/>
    </source>
</evidence>
<comment type="subcellular location">
    <subcellularLocation>
        <location evidence="2">Golgi apparatus</location>
        <location evidence="2">trans-Golgi network membrane</location>
    </subcellularLocation>
    <subcellularLocation>
        <location evidence="1">Membrane</location>
        <topology evidence="1">Peripheral membrane protein</topology>
    </subcellularLocation>
</comment>
<dbReference type="GO" id="GO:0007032">
    <property type="term" value="P:endosome organization"/>
    <property type="evidence" value="ECO:0007669"/>
    <property type="project" value="TreeGrafter"/>
</dbReference>
<dbReference type="FunFam" id="2.30.29.30:FF:000085">
    <property type="entry name" value="Pleckstrin homology domain-containing family A member 8"/>
    <property type="match status" value="1"/>
</dbReference>
<dbReference type="SUPFAM" id="SSF50729">
    <property type="entry name" value="PH domain-like"/>
    <property type="match status" value="1"/>
</dbReference>
<gene>
    <name evidence="9" type="ORF">MCOS_LOCUS559</name>
</gene>
<dbReference type="Proteomes" id="UP000267029">
    <property type="component" value="Unassembled WGS sequence"/>
</dbReference>
<dbReference type="GO" id="GO:0042147">
    <property type="term" value="P:retrograde transport, endosome to Golgi"/>
    <property type="evidence" value="ECO:0007669"/>
    <property type="project" value="TreeGrafter"/>
</dbReference>
<dbReference type="EMBL" id="UXSR01000051">
    <property type="protein sequence ID" value="VDD74556.1"/>
    <property type="molecule type" value="Genomic_DNA"/>
</dbReference>
<keyword evidence="4" id="KW-0597">Phosphoprotein</keyword>
<feature type="compositionally biased region" description="Polar residues" evidence="7">
    <location>
        <begin position="195"/>
        <end position="219"/>
    </location>
</feature>
<dbReference type="GO" id="GO:0001881">
    <property type="term" value="P:receptor recycling"/>
    <property type="evidence" value="ECO:0007669"/>
    <property type="project" value="TreeGrafter"/>
</dbReference>
<evidence type="ECO:0000313" key="12">
    <source>
        <dbReference type="WBParaSite" id="MCU_003198-RC"/>
    </source>
</evidence>
<proteinExistence type="predicted"/>
<name>A0A158QSA3_MESCO</name>
<evidence type="ECO:0000256" key="2">
    <source>
        <dbReference type="ARBA" id="ARBA00004198"/>
    </source>
</evidence>
<dbReference type="InterPro" id="IPR014830">
    <property type="entry name" value="Glycolipid_transfer_prot_dom"/>
</dbReference>
<protein>
    <recommendedName>
        <fullName evidence="3">Pleckstrin homology domain-containing family A member 8</fullName>
    </recommendedName>
</protein>
<feature type="region of interest" description="Disordered" evidence="7">
    <location>
        <begin position="251"/>
        <end position="270"/>
    </location>
</feature>
<dbReference type="GO" id="GO:0120013">
    <property type="term" value="F:lipid transfer activity"/>
    <property type="evidence" value="ECO:0007669"/>
    <property type="project" value="InterPro"/>
</dbReference>
<evidence type="ECO:0000313" key="9">
    <source>
        <dbReference type="EMBL" id="VDD74556.1"/>
    </source>
</evidence>
<dbReference type="PROSITE" id="PS50003">
    <property type="entry name" value="PH_DOMAIN"/>
    <property type="match status" value="1"/>
</dbReference>
<dbReference type="GO" id="GO:0016020">
    <property type="term" value="C:membrane"/>
    <property type="evidence" value="ECO:0007669"/>
    <property type="project" value="UniProtKB-SubCell"/>
</dbReference>
<dbReference type="Pfam" id="PF00169">
    <property type="entry name" value="PH"/>
    <property type="match status" value="1"/>
</dbReference>
<evidence type="ECO:0000259" key="8">
    <source>
        <dbReference type="PROSITE" id="PS50003"/>
    </source>
</evidence>
<evidence type="ECO:0000256" key="6">
    <source>
        <dbReference type="ARBA" id="ARBA00023136"/>
    </source>
</evidence>
<dbReference type="Gene3D" id="1.10.3520.10">
    <property type="entry name" value="Glycolipid transfer protein"/>
    <property type="match status" value="1"/>
</dbReference>
<dbReference type="PANTHER" id="PTHR22902:SF27">
    <property type="entry name" value="PLECKSTRIN HOMOLOGY DOMAIN-CONTAINING FAMILY A MEMBER 3"/>
    <property type="match status" value="1"/>
</dbReference>
<accession>A0A158QSA3</accession>
<dbReference type="GO" id="GO:0005829">
    <property type="term" value="C:cytosol"/>
    <property type="evidence" value="ECO:0007669"/>
    <property type="project" value="GOC"/>
</dbReference>
<sequence length="538" mass="59200">MDGPLYKWTNYINGWQQRYFTLRKGILSYYASESDVDTGCKGAFTVSACEVCVHPTDACRFDILIPGEQRYYLKAATSQERQRWIVAIGSCKAGITNVDDFQKMQKAEKLIEAKRSELRINRDLLFQQVHGICGALKSKAGENKEIIEAVNSLKATCNTFLVSADELILLLNTGRHKSSHHLSTTSTVGSPLNGRVSSTLPPSLQSMDVNASPRVSLSGASPPPPTSSEFTESPSSDSADKTTKLIEQIATTAVSTSEKPRSQKTSRAQLSNHLRGLRLTRLHPTFLSSMEFSFEDLVLSQTTSAVEFLACTRSLLKFFGSLASCDKMGNPILTRLGCLQTVYADMLGNVVRLELAVKNLASSADAGGVDVREKSLSITLADIVDAEQRSKQCRVSGSAYLALLWLARALNFSAEFLSLLYQDTTALRTNTNTNAFVEQVATEAYTRTLREFHDWSVRGTATVILKAVPTFERIHNALLLIDESQADQLTPPPEALAQLHLDVERFADALRKCLQAIHAMFLQRGLDPVFSGCPQSEQ</sequence>
<dbReference type="WBParaSite" id="MCU_003198-RB">
    <property type="protein sequence ID" value="MCU_003198-RB"/>
    <property type="gene ID" value="MCU_003198"/>
</dbReference>
<evidence type="ECO:0000313" key="10">
    <source>
        <dbReference type="Proteomes" id="UP000267029"/>
    </source>
</evidence>
<dbReference type="InterPro" id="IPR011993">
    <property type="entry name" value="PH-like_dom_sf"/>
</dbReference>